<evidence type="ECO:0000256" key="2">
    <source>
        <dbReference type="SAM" id="SignalP"/>
    </source>
</evidence>
<dbReference type="RefSeq" id="WP_015800308.1">
    <property type="nucleotide sequence ID" value="NC_013093.1"/>
</dbReference>
<dbReference type="Proteomes" id="UP000002213">
    <property type="component" value="Chromosome"/>
</dbReference>
<reference evidence="3 4" key="1">
    <citation type="journal article" date="2009" name="Stand. Genomic Sci.">
        <title>Complete genome sequence of Actinosynnema mirum type strain (101).</title>
        <authorList>
            <person name="Land M."/>
            <person name="Lapidus A."/>
            <person name="Mayilraj S."/>
            <person name="Chen F."/>
            <person name="Copeland A."/>
            <person name="Del Rio T.G."/>
            <person name="Nolan M."/>
            <person name="Lucas S."/>
            <person name="Tice H."/>
            <person name="Cheng J.F."/>
            <person name="Chertkov O."/>
            <person name="Bruce D."/>
            <person name="Goodwin L."/>
            <person name="Pitluck S."/>
            <person name="Rohde M."/>
            <person name="Goker M."/>
            <person name="Pati A."/>
            <person name="Ivanova N."/>
            <person name="Mavromatis K."/>
            <person name="Chen A."/>
            <person name="Palaniappan K."/>
            <person name="Hauser L."/>
            <person name="Chang Y.J."/>
            <person name="Jeffries C.C."/>
            <person name="Brettin T."/>
            <person name="Detter J.C."/>
            <person name="Han C."/>
            <person name="Chain P."/>
            <person name="Tindall B.J."/>
            <person name="Bristow J."/>
            <person name="Eisen J.A."/>
            <person name="Markowitz V."/>
            <person name="Hugenholtz P."/>
            <person name="Kyrpides N.C."/>
            <person name="Klenk H.P."/>
        </authorList>
    </citation>
    <scope>NUCLEOTIDE SEQUENCE [LARGE SCALE GENOMIC DNA]</scope>
    <source>
        <strain evidence="4">ATCC 29888 / DSM 43827 / JCM 3225 / NBRC 14064 / NCIMB 13271 / NRRL B-12336 / IMRU 3971 / 101</strain>
    </source>
</reference>
<sequence>MRLRRASALTACLAAVLGVVGCSSSVSGSASSGSGGSPSASSSAAAPTGSGSAEPGGSGTQEPGAGEPRATEPGSGQGGGEVKLGKRKKSEYDPCGLLSSQEVAVVFGSGEMLETSGCLHSSFDPMKVAIIQASYFIPDASAEIGKIEVGGNSAYRMKSEEGCAVLVALSEESQEATGALRVDVTTDGSAEPCQLAVDLATKAFDRIPNA</sequence>
<proteinExistence type="predicted"/>
<feature type="chain" id="PRO_5039549365" description="DUF3558 domain-containing protein" evidence="2">
    <location>
        <begin position="29"/>
        <end position="210"/>
    </location>
</feature>
<name>C6WAF1_ACTMD</name>
<dbReference type="HOGENOM" id="CLU_1336720_0_0_11"/>
<dbReference type="EMBL" id="CP001630">
    <property type="protein sequence ID" value="ACU35418.1"/>
    <property type="molecule type" value="Genomic_DNA"/>
</dbReference>
<dbReference type="eggNOG" id="ENOG5031UA5">
    <property type="taxonomic scope" value="Bacteria"/>
</dbReference>
<keyword evidence="4" id="KW-1185">Reference proteome</keyword>
<accession>C6WAF1</accession>
<protein>
    <recommendedName>
        <fullName evidence="5">DUF3558 domain-containing protein</fullName>
    </recommendedName>
</protein>
<feature type="compositionally biased region" description="Low complexity" evidence="1">
    <location>
        <begin position="24"/>
        <end position="53"/>
    </location>
</feature>
<keyword evidence="2" id="KW-0732">Signal</keyword>
<evidence type="ECO:0000313" key="3">
    <source>
        <dbReference type="EMBL" id="ACU35418.1"/>
    </source>
</evidence>
<dbReference type="STRING" id="446462.Amir_1467"/>
<dbReference type="KEGG" id="ami:Amir_1467"/>
<dbReference type="AlphaFoldDB" id="C6WAF1"/>
<feature type="region of interest" description="Disordered" evidence="1">
    <location>
        <begin position="24"/>
        <end position="86"/>
    </location>
</feature>
<dbReference type="PROSITE" id="PS51257">
    <property type="entry name" value="PROKAR_LIPOPROTEIN"/>
    <property type="match status" value="1"/>
</dbReference>
<feature type="signal peptide" evidence="2">
    <location>
        <begin position="1"/>
        <end position="28"/>
    </location>
</feature>
<evidence type="ECO:0000256" key="1">
    <source>
        <dbReference type="SAM" id="MobiDB-lite"/>
    </source>
</evidence>
<evidence type="ECO:0008006" key="5">
    <source>
        <dbReference type="Google" id="ProtNLM"/>
    </source>
</evidence>
<organism evidence="3 4">
    <name type="scientific">Actinosynnema mirum (strain ATCC 29888 / DSM 43827 / JCM 3225 / NBRC 14064 / NCIMB 13271 / NRRL B-12336 / IMRU 3971 / 101)</name>
    <dbReference type="NCBI Taxonomy" id="446462"/>
    <lineage>
        <taxon>Bacteria</taxon>
        <taxon>Bacillati</taxon>
        <taxon>Actinomycetota</taxon>
        <taxon>Actinomycetes</taxon>
        <taxon>Pseudonocardiales</taxon>
        <taxon>Pseudonocardiaceae</taxon>
        <taxon>Actinosynnema</taxon>
    </lineage>
</organism>
<evidence type="ECO:0000313" key="4">
    <source>
        <dbReference type="Proteomes" id="UP000002213"/>
    </source>
</evidence>
<gene>
    <name evidence="3" type="ordered locus">Amir_1467</name>
</gene>